<feature type="binding site" evidence="2">
    <location>
        <position position="10"/>
    </location>
    <ligand>
        <name>Fe cation</name>
        <dbReference type="ChEBI" id="CHEBI:24875"/>
        <label>1</label>
    </ligand>
</feature>
<evidence type="ECO:0000313" key="4">
    <source>
        <dbReference type="Proteomes" id="UP000778951"/>
    </source>
</evidence>
<sequence length="261" mass="29098">MSLKTLMIGDIVGQSGLRHLFFSLPKLKKIYQPDLIIVNGENTNKGFGILPEEADLMLQQGVDVITSGNHIWQHESLLTHYWQHESRLLRPHNYPSPSPGSGYLILEKKHKKIAVVNLQGRQLMPHIIDAPIETMQKLLKIFHKEHVESIFVDFHAELVSEKETIALAFDGKITALVGTHTHTPTMDEKILPQKTAYISDLGMVGATPSIIGGEISASLRRAISQIPGRAEEIQESTHNILYGVLIESEAGKATHINRVVF</sequence>
<feature type="binding site" evidence="2">
    <location>
        <position position="69"/>
    </location>
    <ligand>
        <name>Fe cation</name>
        <dbReference type="ChEBI" id="CHEBI:24875"/>
        <label>2</label>
    </ligand>
</feature>
<dbReference type="PANTHER" id="PTHR36303">
    <property type="entry name" value="2',3'-CYCLIC-NUCLEOTIDE 2'-PHOSPHODIESTERASE"/>
    <property type="match status" value="1"/>
</dbReference>
<dbReference type="Proteomes" id="UP000778951">
    <property type="component" value="Unassembled WGS sequence"/>
</dbReference>
<dbReference type="EMBL" id="JAATLM010000001">
    <property type="protein sequence ID" value="NIZ68965.1"/>
    <property type="molecule type" value="Genomic_DNA"/>
</dbReference>
<dbReference type="InterPro" id="IPR005235">
    <property type="entry name" value="YmdB-like"/>
</dbReference>
<keyword evidence="4" id="KW-1185">Reference proteome</keyword>
<dbReference type="GO" id="GO:0004113">
    <property type="term" value="F:2',3'-cyclic-nucleotide 3'-phosphodiesterase activity"/>
    <property type="evidence" value="ECO:0007669"/>
    <property type="project" value="TreeGrafter"/>
</dbReference>
<dbReference type="Pfam" id="PF13277">
    <property type="entry name" value="YmdB"/>
    <property type="match status" value="1"/>
</dbReference>
<gene>
    <name evidence="3" type="ORF">HCT48_01870</name>
</gene>
<feature type="active site" description="Proton donor" evidence="1">
    <location>
        <position position="70"/>
    </location>
</feature>
<comment type="caution">
    <text evidence="3">The sequence shown here is derived from an EMBL/GenBank/DDBJ whole genome shotgun (WGS) entry which is preliminary data.</text>
</comment>
<feature type="binding site" evidence="2">
    <location>
        <position position="41"/>
    </location>
    <ligand>
        <name>Fe cation</name>
        <dbReference type="ChEBI" id="CHEBI:24875"/>
        <label>2</label>
    </ligand>
</feature>
<dbReference type="PANTHER" id="PTHR36303:SF1">
    <property type="entry name" value="2',3'-CYCLIC-NUCLEOTIDE 2'-PHOSPHODIESTERASE"/>
    <property type="match status" value="1"/>
</dbReference>
<dbReference type="Gene3D" id="3.60.21.10">
    <property type="match status" value="1"/>
</dbReference>
<keyword evidence="2" id="KW-0479">Metal-binding</keyword>
<feature type="binding site" evidence="2">
    <location>
        <position position="182"/>
    </location>
    <ligand>
        <name>Fe cation</name>
        <dbReference type="ChEBI" id="CHEBI:24875"/>
        <label>1</label>
    </ligand>
</feature>
<evidence type="ECO:0000313" key="3">
    <source>
        <dbReference type="EMBL" id="NIZ68965.1"/>
    </source>
</evidence>
<feature type="binding site" evidence="2">
    <location>
        <position position="180"/>
    </location>
    <ligand>
        <name>Fe cation</name>
        <dbReference type="ChEBI" id="CHEBI:24875"/>
        <label>2</label>
    </ligand>
</feature>
<evidence type="ECO:0000256" key="1">
    <source>
        <dbReference type="PIRSR" id="PIRSR004789-50"/>
    </source>
</evidence>
<dbReference type="PIRSF" id="PIRSF004789">
    <property type="entry name" value="DR1281"/>
    <property type="match status" value="1"/>
</dbReference>
<proteinExistence type="predicted"/>
<reference evidence="3" key="1">
    <citation type="submission" date="2020-03" db="EMBL/GenBank/DDBJ databases">
        <title>Spirochaetal bacteria isolated from arthropods constitute a novel genus Entomospira genus novum within the order Spirochaetales.</title>
        <authorList>
            <person name="Grana-Miraglia L."/>
            <person name="Sikutova S."/>
            <person name="Fingerle V."/>
            <person name="Sing A."/>
            <person name="Castillo-Ramirez S."/>
            <person name="Margos G."/>
            <person name="Rudolf I."/>
        </authorList>
    </citation>
    <scope>NUCLEOTIDE SEQUENCE</scope>
    <source>
        <strain evidence="3">BR149</strain>
    </source>
</reference>
<protein>
    <submittedName>
        <fullName evidence="3">YmdB family metallophosphoesterase</fullName>
    </submittedName>
</protein>
<organism evidence="3 4">
    <name type="scientific">Entomospira culicis</name>
    <dbReference type="NCBI Taxonomy" id="2719989"/>
    <lineage>
        <taxon>Bacteria</taxon>
        <taxon>Pseudomonadati</taxon>
        <taxon>Spirochaetota</taxon>
        <taxon>Spirochaetia</taxon>
        <taxon>Spirochaetales</taxon>
        <taxon>Spirochaetaceae</taxon>
        <taxon>Entomospira</taxon>
    </lineage>
</organism>
<name>A0A968GJG6_9SPIO</name>
<dbReference type="AlphaFoldDB" id="A0A968GJG6"/>
<dbReference type="InterPro" id="IPR029052">
    <property type="entry name" value="Metallo-depent_PP-like"/>
</dbReference>
<feature type="binding site" evidence="2">
    <location>
        <position position="41"/>
    </location>
    <ligand>
        <name>Fe cation</name>
        <dbReference type="ChEBI" id="CHEBI:24875"/>
        <label>1</label>
    </ligand>
</feature>
<evidence type="ECO:0000256" key="2">
    <source>
        <dbReference type="PIRSR" id="PIRSR004789-51"/>
    </source>
</evidence>
<dbReference type="SUPFAM" id="SSF56300">
    <property type="entry name" value="Metallo-dependent phosphatases"/>
    <property type="match status" value="1"/>
</dbReference>
<dbReference type="RefSeq" id="WP_167695077.1">
    <property type="nucleotide sequence ID" value="NZ_CP118181.1"/>
</dbReference>
<feature type="binding site" evidence="2">
    <location>
        <position position="155"/>
    </location>
    <ligand>
        <name>Fe cation</name>
        <dbReference type="ChEBI" id="CHEBI:24875"/>
        <label>2</label>
    </ligand>
</feature>
<accession>A0A968GJG6</accession>
<dbReference type="GO" id="GO:0046872">
    <property type="term" value="F:metal ion binding"/>
    <property type="evidence" value="ECO:0007669"/>
    <property type="project" value="UniProtKB-KW"/>
</dbReference>
<feature type="binding site" evidence="2">
    <location>
        <position position="42"/>
    </location>
    <ligand>
        <name>Fe cation</name>
        <dbReference type="ChEBI" id="CHEBI:24875"/>
        <label>1</label>
    </ligand>
</feature>